<comment type="caution">
    <text evidence="1">The sequence shown here is derived from an EMBL/GenBank/DDBJ whole genome shotgun (WGS) entry which is preliminary data.</text>
</comment>
<proteinExistence type="predicted"/>
<dbReference type="Gene3D" id="3.40.50.2000">
    <property type="entry name" value="Glycogen Phosphorylase B"/>
    <property type="match status" value="2"/>
</dbReference>
<reference evidence="1 2" key="1">
    <citation type="submission" date="2019-03" db="EMBL/GenBank/DDBJ databases">
        <title>Sapientia aquatica gen. nov., sp. nov., isolated from a crater lake.</title>
        <authorList>
            <person name="Felfoldi T."/>
            <person name="Szabo A."/>
            <person name="Toth E."/>
            <person name="Schumann P."/>
            <person name="Keki Z."/>
            <person name="Marialigeti K."/>
            <person name="Mathe I."/>
        </authorList>
    </citation>
    <scope>NUCLEOTIDE SEQUENCE [LARGE SCALE GENOMIC DNA]</scope>
    <source>
        <strain evidence="1 2">SA-152</strain>
    </source>
</reference>
<dbReference type="NCBIfam" id="TIGR03087">
    <property type="entry name" value="stp1"/>
    <property type="match status" value="1"/>
</dbReference>
<organism evidence="1 2">
    <name type="scientific">Sapientia aquatica</name>
    <dbReference type="NCBI Taxonomy" id="1549640"/>
    <lineage>
        <taxon>Bacteria</taxon>
        <taxon>Pseudomonadati</taxon>
        <taxon>Pseudomonadota</taxon>
        <taxon>Betaproteobacteria</taxon>
        <taxon>Burkholderiales</taxon>
        <taxon>Oxalobacteraceae</taxon>
        <taxon>Sapientia</taxon>
    </lineage>
</organism>
<dbReference type="AlphaFoldDB" id="A0A4V3AUP9"/>
<dbReference type="GO" id="GO:0016757">
    <property type="term" value="F:glycosyltransferase activity"/>
    <property type="evidence" value="ECO:0007669"/>
    <property type="project" value="TreeGrafter"/>
</dbReference>
<accession>A0A4V3AUP9</accession>
<dbReference type="Pfam" id="PF13692">
    <property type="entry name" value="Glyco_trans_1_4"/>
    <property type="match status" value="1"/>
</dbReference>
<sequence>MTPAKPHLLFLVHRIPFPPNKGDKIRSFHLLKHLASRYTVHLACFIDDQNDVQYIDTVKSYCGDTHFSILNPLLAKLRSLKALVLRRPLSLDYYFNSAMQNWVNETVARHQIERVMIFSSPMGQYTEHLLDAQRIIDFVDIDSDKWLQYSNNKAWPMSWLYHLEGTRLLGYERKLAAESDYSFFVSQAESDLFKTLAPESIDKISFFNNGVDTDYFAPDAAMPNPFPAQSATIVFTGAMDYWPNCEAVSWFARDIFPLIKARHANAVFFIVGSRPSDLVLELGKLDGVHVTGSVPDIRPYLQHADAVVAPLRTARGVQNKVLEAMAMAKTVLVSAQALEGISATPGTELLLAQSEQEFADQTCAIFNGQQINLGSAARDKVLARYNWEANLSVLDPMLATPTSDAQ</sequence>
<dbReference type="EMBL" id="SMYL01000005">
    <property type="protein sequence ID" value="TDK65740.1"/>
    <property type="molecule type" value="Genomic_DNA"/>
</dbReference>
<evidence type="ECO:0000313" key="1">
    <source>
        <dbReference type="EMBL" id="TDK65740.1"/>
    </source>
</evidence>
<dbReference type="SUPFAM" id="SSF53756">
    <property type="entry name" value="UDP-Glycosyltransferase/glycogen phosphorylase"/>
    <property type="match status" value="1"/>
</dbReference>
<dbReference type="PANTHER" id="PTHR12526:SF600">
    <property type="entry name" value="GLYCOSYL TRANSFERASE GROUP 1"/>
    <property type="match status" value="1"/>
</dbReference>
<evidence type="ECO:0000313" key="2">
    <source>
        <dbReference type="Proteomes" id="UP000294829"/>
    </source>
</evidence>
<dbReference type="CDD" id="cd03801">
    <property type="entry name" value="GT4_PimA-like"/>
    <property type="match status" value="1"/>
</dbReference>
<protein>
    <submittedName>
        <fullName evidence="1">TIGR03087 family PEP-CTERM/XrtA system glycosyltransferase</fullName>
    </submittedName>
</protein>
<keyword evidence="2" id="KW-1185">Reference proteome</keyword>
<dbReference type="InterPro" id="IPR017521">
    <property type="entry name" value="Sugar_tfrase_PEP-CTERM_Stp1"/>
</dbReference>
<dbReference type="PANTHER" id="PTHR12526">
    <property type="entry name" value="GLYCOSYLTRANSFERASE"/>
    <property type="match status" value="1"/>
</dbReference>
<gene>
    <name evidence="1" type="ORF">E2I14_12135</name>
</gene>
<dbReference type="Proteomes" id="UP000294829">
    <property type="component" value="Unassembled WGS sequence"/>
</dbReference>
<name>A0A4V3AUP9_9BURK</name>
<dbReference type="OrthoDB" id="9807209at2"/>
<keyword evidence="1" id="KW-0808">Transferase</keyword>